<dbReference type="EMBL" id="BAAAHH010000038">
    <property type="protein sequence ID" value="GAA0965412.1"/>
    <property type="molecule type" value="Genomic_DNA"/>
</dbReference>
<reference evidence="1 2" key="1">
    <citation type="journal article" date="2019" name="Int. J. Syst. Evol. Microbiol.">
        <title>The Global Catalogue of Microorganisms (GCM) 10K type strain sequencing project: providing services to taxonomists for standard genome sequencing and annotation.</title>
        <authorList>
            <consortium name="The Broad Institute Genomics Platform"/>
            <consortium name="The Broad Institute Genome Sequencing Center for Infectious Disease"/>
            <person name="Wu L."/>
            <person name="Ma J."/>
        </authorList>
    </citation>
    <scope>NUCLEOTIDE SEQUENCE [LARGE SCALE GENOMIC DNA]</scope>
    <source>
        <strain evidence="1 2">JCM 10696</strain>
    </source>
</reference>
<name>A0ABN1RVV5_9ACTN</name>
<evidence type="ECO:0000313" key="1">
    <source>
        <dbReference type="EMBL" id="GAA0965412.1"/>
    </source>
</evidence>
<proteinExistence type="predicted"/>
<gene>
    <name evidence="1" type="ORF">GCM10009550_65530</name>
</gene>
<dbReference type="Proteomes" id="UP001500665">
    <property type="component" value="Unassembled WGS sequence"/>
</dbReference>
<evidence type="ECO:0000313" key="2">
    <source>
        <dbReference type="Proteomes" id="UP001500665"/>
    </source>
</evidence>
<organism evidence="1 2">
    <name type="scientific">Actinocorallia libanotica</name>
    <dbReference type="NCBI Taxonomy" id="46162"/>
    <lineage>
        <taxon>Bacteria</taxon>
        <taxon>Bacillati</taxon>
        <taxon>Actinomycetota</taxon>
        <taxon>Actinomycetes</taxon>
        <taxon>Streptosporangiales</taxon>
        <taxon>Thermomonosporaceae</taxon>
        <taxon>Actinocorallia</taxon>
    </lineage>
</organism>
<comment type="caution">
    <text evidence="1">The sequence shown here is derived from an EMBL/GenBank/DDBJ whole genome shotgun (WGS) entry which is preliminary data.</text>
</comment>
<accession>A0ABN1RVV5</accession>
<sequence>MERATHTLAERGPDHAARSYLSACDETGLAIHELLAIPALSHPEETYLAQGGDPALLVRDLTTLADQIAGALMSAANKTKATDRTACLTAARHTCLLAKALR</sequence>
<protein>
    <submittedName>
        <fullName evidence="1">Uncharacterized protein</fullName>
    </submittedName>
</protein>
<keyword evidence="2" id="KW-1185">Reference proteome</keyword>